<keyword evidence="3" id="KW-1185">Reference proteome</keyword>
<dbReference type="Proteomes" id="UP000652761">
    <property type="component" value="Unassembled WGS sequence"/>
</dbReference>
<gene>
    <name evidence="2" type="ORF">Taro_009806</name>
</gene>
<comment type="caution">
    <text evidence="2">The sequence shown here is derived from an EMBL/GenBank/DDBJ whole genome shotgun (WGS) entry which is preliminary data.</text>
</comment>
<evidence type="ECO:0000256" key="1">
    <source>
        <dbReference type="SAM" id="MobiDB-lite"/>
    </source>
</evidence>
<dbReference type="OrthoDB" id="778049at2759"/>
<evidence type="ECO:0000313" key="2">
    <source>
        <dbReference type="EMBL" id="MQL77400.1"/>
    </source>
</evidence>
<feature type="compositionally biased region" description="Low complexity" evidence="1">
    <location>
        <begin position="87"/>
        <end position="97"/>
    </location>
</feature>
<proteinExistence type="predicted"/>
<organism evidence="2 3">
    <name type="scientific">Colocasia esculenta</name>
    <name type="common">Wild taro</name>
    <name type="synonym">Arum esculentum</name>
    <dbReference type="NCBI Taxonomy" id="4460"/>
    <lineage>
        <taxon>Eukaryota</taxon>
        <taxon>Viridiplantae</taxon>
        <taxon>Streptophyta</taxon>
        <taxon>Embryophyta</taxon>
        <taxon>Tracheophyta</taxon>
        <taxon>Spermatophyta</taxon>
        <taxon>Magnoliopsida</taxon>
        <taxon>Liliopsida</taxon>
        <taxon>Araceae</taxon>
        <taxon>Aroideae</taxon>
        <taxon>Colocasieae</taxon>
        <taxon>Colocasia</taxon>
    </lineage>
</organism>
<dbReference type="AlphaFoldDB" id="A0A843U5X9"/>
<feature type="non-terminal residue" evidence="2">
    <location>
        <position position="220"/>
    </location>
</feature>
<feature type="region of interest" description="Disordered" evidence="1">
    <location>
        <begin position="1"/>
        <end position="30"/>
    </location>
</feature>
<accession>A0A843U5X9</accession>
<evidence type="ECO:0000313" key="3">
    <source>
        <dbReference type="Proteomes" id="UP000652761"/>
    </source>
</evidence>
<dbReference type="EMBL" id="NMUH01000347">
    <property type="protein sequence ID" value="MQL77400.1"/>
    <property type="molecule type" value="Genomic_DNA"/>
</dbReference>
<feature type="compositionally biased region" description="Polar residues" evidence="1">
    <location>
        <begin position="13"/>
        <end position="27"/>
    </location>
</feature>
<name>A0A843U5X9_COLES</name>
<feature type="region of interest" description="Disordered" evidence="1">
    <location>
        <begin position="83"/>
        <end position="102"/>
    </location>
</feature>
<dbReference type="PANTHER" id="PTHR35478">
    <property type="entry name" value="ZINC FINGER FYVE DOMAIN PROTEIN"/>
    <property type="match status" value="1"/>
</dbReference>
<reference evidence="2" key="1">
    <citation type="submission" date="2017-07" db="EMBL/GenBank/DDBJ databases">
        <title>Taro Niue Genome Assembly and Annotation.</title>
        <authorList>
            <person name="Atibalentja N."/>
            <person name="Keating K."/>
            <person name="Fields C.J."/>
        </authorList>
    </citation>
    <scope>NUCLEOTIDE SEQUENCE</scope>
    <source>
        <strain evidence="2">Niue_2</strain>
        <tissue evidence="2">Leaf</tissue>
    </source>
</reference>
<sequence>MPSTFPRSERSRQSQMTASNQSISSISDLDDGPRSNLDNLRYAECIHYLQEYARPCMLSFMFRHGHYIDACILFFPPNGSPSPPQPSHVAAASSSSPQRPDPLATDFGTIDDLCDFCIGYEAMDVLEDLVSARTASMQQDPEASQYTAAALLRICNYCETHRHFNYLYKFQFSFANCSTQVIRGDHVAAGLCCIQLFMNSTSQEEVIRHLEHAKVAFSYQ</sequence>
<dbReference type="PANTHER" id="PTHR35478:SF1">
    <property type="entry name" value="ZINC FINGER FYVE DOMAIN-CONTAINING PROTEIN 26"/>
    <property type="match status" value="1"/>
</dbReference>
<protein>
    <submittedName>
        <fullName evidence="2">Uncharacterized protein</fullName>
    </submittedName>
</protein>